<dbReference type="PANTHER" id="PTHR14379">
    <property type="entry name" value="LIMKAIN B LKAP"/>
    <property type="match status" value="1"/>
</dbReference>
<comment type="caution">
    <text evidence="2">The sequence shown here is derived from an EMBL/GenBank/DDBJ whole genome shotgun (WGS) entry which is preliminary data.</text>
</comment>
<sequence length="396" mass="45030">MNADFADAEGSFMIEEEDLSMIKDRSKVEALSKPKDFRMRADYQSDPEDYSDIEELVFRGPQTRLYWNLEDYPIPANANLVDIRRKIKLAFHRLGLHGFLIIHTYGGKLTYTELELYNAHIIDTPSPPPKGWSIAGQICVDILSFGHFWETRTSVYVVLARQDPASELNRVLERMQSSYQQTVLTIEPHDGLFDSADSVLERTLFVGGGKTRPKTYFSKRIKPVNVLEAGVFWDARDCPFPVSWSADSIYLRIKSALTRKHGVSDNMAIWAYVDEKKESFVQKSERIDFIPAVDSPAARHGRMLNDILFWLIQHPRHAHLIVAGKINTEMYNVIGTLLERGCCSLILRPANDTVPEFRDWPAYLLDQGVYGFGCDDDHESGSGSESPKHKKPKAGD</sequence>
<name>A0A565BF08_9BRAS</name>
<evidence type="ECO:0000256" key="1">
    <source>
        <dbReference type="SAM" id="MobiDB-lite"/>
    </source>
</evidence>
<dbReference type="GO" id="GO:0010468">
    <property type="term" value="P:regulation of gene expression"/>
    <property type="evidence" value="ECO:0007669"/>
    <property type="project" value="InterPro"/>
</dbReference>
<dbReference type="Proteomes" id="UP000489600">
    <property type="component" value="Unassembled WGS sequence"/>
</dbReference>
<dbReference type="InterPro" id="IPR024768">
    <property type="entry name" value="Marf1"/>
</dbReference>
<dbReference type="AlphaFoldDB" id="A0A565BF08"/>
<dbReference type="GO" id="GO:0005777">
    <property type="term" value="C:peroxisome"/>
    <property type="evidence" value="ECO:0007669"/>
    <property type="project" value="InterPro"/>
</dbReference>
<feature type="region of interest" description="Disordered" evidence="1">
    <location>
        <begin position="376"/>
        <end position="396"/>
    </location>
</feature>
<proteinExistence type="predicted"/>
<dbReference type="EMBL" id="CABITT030000003">
    <property type="protein sequence ID" value="VVA99891.1"/>
    <property type="molecule type" value="Genomic_DNA"/>
</dbReference>
<gene>
    <name evidence="2" type="ORF">ANE_LOCUS10336</name>
</gene>
<dbReference type="OrthoDB" id="1024499at2759"/>
<evidence type="ECO:0000313" key="3">
    <source>
        <dbReference type="Proteomes" id="UP000489600"/>
    </source>
</evidence>
<reference evidence="2" key="1">
    <citation type="submission" date="2019-07" db="EMBL/GenBank/DDBJ databases">
        <authorList>
            <person name="Dittberner H."/>
        </authorList>
    </citation>
    <scope>NUCLEOTIDE SEQUENCE [LARGE SCALE GENOMIC DNA]</scope>
</reference>
<evidence type="ECO:0008006" key="4">
    <source>
        <dbReference type="Google" id="ProtNLM"/>
    </source>
</evidence>
<accession>A0A565BF08</accession>
<protein>
    <recommendedName>
        <fullName evidence="4">NYN domain-containing protein</fullName>
    </recommendedName>
</protein>
<keyword evidence="3" id="KW-1185">Reference proteome</keyword>
<evidence type="ECO:0000313" key="2">
    <source>
        <dbReference type="EMBL" id="VVA99891.1"/>
    </source>
</evidence>
<dbReference type="PANTHER" id="PTHR14379:SF7">
    <property type="entry name" value="ENDONUCLEASE OR GLYCOSYL HYDROLASE-RELATED"/>
    <property type="match status" value="1"/>
</dbReference>
<organism evidence="2 3">
    <name type="scientific">Arabis nemorensis</name>
    <dbReference type="NCBI Taxonomy" id="586526"/>
    <lineage>
        <taxon>Eukaryota</taxon>
        <taxon>Viridiplantae</taxon>
        <taxon>Streptophyta</taxon>
        <taxon>Embryophyta</taxon>
        <taxon>Tracheophyta</taxon>
        <taxon>Spermatophyta</taxon>
        <taxon>Magnoliopsida</taxon>
        <taxon>eudicotyledons</taxon>
        <taxon>Gunneridae</taxon>
        <taxon>Pentapetalae</taxon>
        <taxon>rosids</taxon>
        <taxon>malvids</taxon>
        <taxon>Brassicales</taxon>
        <taxon>Brassicaceae</taxon>
        <taxon>Arabideae</taxon>
        <taxon>Arabis</taxon>
    </lineage>
</organism>